<feature type="transmembrane region" description="Helical" evidence="1">
    <location>
        <begin position="46"/>
        <end position="65"/>
    </location>
</feature>
<protein>
    <submittedName>
        <fullName evidence="3">Sulfatase domain</fullName>
    </submittedName>
</protein>
<proteinExistence type="predicted"/>
<reference evidence="3 4" key="1">
    <citation type="journal article" date="2017" name="BMC Genomics">
        <title>Chromosome level assembly and secondary metabolite potential of the parasitic fungus Cordyceps militaris.</title>
        <authorList>
            <person name="Kramer G.J."/>
            <person name="Nodwell J.R."/>
        </authorList>
    </citation>
    <scope>NUCLEOTIDE SEQUENCE [LARGE SCALE GENOMIC DNA]</scope>
    <source>
        <strain evidence="3 4">ATCC 34164</strain>
    </source>
</reference>
<evidence type="ECO:0000259" key="2">
    <source>
        <dbReference type="Pfam" id="PF00884"/>
    </source>
</evidence>
<organism evidence="3 4">
    <name type="scientific">Cordyceps militaris</name>
    <name type="common">Caterpillar fungus</name>
    <name type="synonym">Clavaria militaris</name>
    <dbReference type="NCBI Taxonomy" id="73501"/>
    <lineage>
        <taxon>Eukaryota</taxon>
        <taxon>Fungi</taxon>
        <taxon>Dikarya</taxon>
        <taxon>Ascomycota</taxon>
        <taxon>Pezizomycotina</taxon>
        <taxon>Sordariomycetes</taxon>
        <taxon>Hypocreomycetidae</taxon>
        <taxon>Hypocreales</taxon>
        <taxon>Cordycipitaceae</taxon>
        <taxon>Cordyceps</taxon>
    </lineage>
</organism>
<dbReference type="InterPro" id="IPR052701">
    <property type="entry name" value="GAG_Ulvan_Degrading_Sulfatases"/>
</dbReference>
<feature type="transmembrane region" description="Helical" evidence="1">
    <location>
        <begin position="117"/>
        <end position="144"/>
    </location>
</feature>
<gene>
    <name evidence="3" type="ORF">A9K55_000373</name>
</gene>
<feature type="transmembrane region" description="Helical" evidence="1">
    <location>
        <begin position="77"/>
        <end position="96"/>
    </location>
</feature>
<keyword evidence="1" id="KW-1133">Transmembrane helix</keyword>
<feature type="domain" description="Sulfatase N-terminal" evidence="2">
    <location>
        <begin position="577"/>
        <end position="727"/>
    </location>
</feature>
<dbReference type="InterPro" id="IPR017850">
    <property type="entry name" value="Alkaline_phosphatase_core_sf"/>
</dbReference>
<feature type="transmembrane region" description="Helical" evidence="1">
    <location>
        <begin position="164"/>
        <end position="186"/>
    </location>
</feature>
<dbReference type="Pfam" id="PF00884">
    <property type="entry name" value="Sulfatase"/>
    <property type="match status" value="1"/>
</dbReference>
<dbReference type="Gene3D" id="3.40.720.10">
    <property type="entry name" value="Alkaline Phosphatase, subunit A"/>
    <property type="match status" value="1"/>
</dbReference>
<dbReference type="SUPFAM" id="SSF53649">
    <property type="entry name" value="Alkaline phosphatase-like"/>
    <property type="match status" value="1"/>
</dbReference>
<dbReference type="AlphaFoldDB" id="A0A2H4SVP8"/>
<dbReference type="PANTHER" id="PTHR43751">
    <property type="entry name" value="SULFATASE"/>
    <property type="match status" value="1"/>
</dbReference>
<keyword evidence="1" id="KW-0812">Transmembrane</keyword>
<keyword evidence="1" id="KW-0472">Membrane</keyword>
<dbReference type="PANTHER" id="PTHR43751:SF3">
    <property type="entry name" value="SULFATASE N-TERMINAL DOMAIN-CONTAINING PROTEIN"/>
    <property type="match status" value="1"/>
</dbReference>
<dbReference type="VEuPathDB" id="FungiDB:CCM_09233"/>
<dbReference type="VEuPathDB" id="FungiDB:A9K55_000373"/>
<accession>A0A2H4SVP8</accession>
<dbReference type="Proteomes" id="UP000323067">
    <property type="component" value="Chromosome i"/>
</dbReference>
<evidence type="ECO:0000313" key="4">
    <source>
        <dbReference type="Proteomes" id="UP000323067"/>
    </source>
</evidence>
<name>A0A2H4SVP8_CORMI</name>
<dbReference type="InterPro" id="IPR000917">
    <property type="entry name" value="Sulfatase_N"/>
</dbReference>
<evidence type="ECO:0000313" key="3">
    <source>
        <dbReference type="EMBL" id="ATY67186.1"/>
    </source>
</evidence>
<dbReference type="OrthoDB" id="103349at2759"/>
<sequence>MHGSHAGNGCCPSKIRRCALAVALLAWRAPSTLLVAPLRRAADRRFAFAFVAVAVVAAKIAHVVARERALLRRDLVVWMLSFFAQDFVLLLALRCLAEWSSSSSPAPHRRRSLPLRVCAGTVYLLASLFSALVSVVNITFFVYAKAEVRWRDVAFAGDAGSRGVLLSGLLTLVTVVGCVMAVAGFFQNTIFVMGGAAVDAVKWPYQAIMRRCRAGPDYAFVRLPSEAIDDPLTMEEKRDDDARPAAQGSAVESPFWRSVWSVFISLQVLFYLLRPYEGALIFMSWTTPLLPFVDFKESASILRDIRPYNDVGINNKWDDRTALAEPIRFDWLPQDTVLSGFEDWYEDGRPHYSAKADPLKISNLDQELLPGLRDHLANVSIKHIVLVVLESTRKDVFPLKKDGLIWQRFEEAAPHNTLSNESIARLETLTATANHLTGDFDDGFEHENTTRRGGLNFNDAYTTSTYTRKSMTGTLCGVWPLVADFNKEYAHHVYQPCLPQILAAFSHLDAAGGGGGGDDARPWRARYLQSVTLSYDHADESTERFGFLPEDTVGARYLRSEAAKFGRVDLPDINYFGMPEAPLLDYVRDAFVEARRADERVFLTHLTSTTHHPYAIPVEEGYVPLASGGGRWDDLSHYVNAVGYDDRWLGQILRVLDEEGVADETLVIVTGDHGISLPENNRPASYHNPNSGCNHVPVVLSHPGLPPLDVDGAVSAMEILPTVLDLLRETGSLSDTASAAAADLLANYEGQSLIRARRHSAYRMQDRRRPGHEADLRSWQFVVMNPGRAMLGVRDGRRETWRLVVPVIHDVEWQFTDLAEDPTDTDSVQAFEFPAFLDRIQLRYGKEAAKWAEEGAFIARWWVEENNKRYEYGQYAATATD</sequence>
<evidence type="ECO:0000256" key="1">
    <source>
        <dbReference type="SAM" id="Phobius"/>
    </source>
</evidence>
<dbReference type="EMBL" id="CP023328">
    <property type="protein sequence ID" value="ATY67186.1"/>
    <property type="molecule type" value="Genomic_DNA"/>
</dbReference>